<evidence type="ECO:0000256" key="6">
    <source>
        <dbReference type="ARBA" id="ARBA00022485"/>
    </source>
</evidence>
<gene>
    <name evidence="17" type="ORF">IAC69_02980</name>
</gene>
<dbReference type="GO" id="GO:0008616">
    <property type="term" value="P:tRNA queuosine(34) biosynthetic process"/>
    <property type="evidence" value="ECO:0007669"/>
    <property type="project" value="UniProtKB-KW"/>
</dbReference>
<dbReference type="PANTHER" id="PTHR36701">
    <property type="entry name" value="EPOXYQUEUOSINE REDUCTASE QUEH"/>
    <property type="match status" value="1"/>
</dbReference>
<protein>
    <recommendedName>
        <fullName evidence="5">Epoxyqueuosine reductase QueH</fullName>
        <ecNumber evidence="4">1.17.99.6</ecNumber>
    </recommendedName>
    <alternativeName>
        <fullName evidence="15">Queuosine biosynthesis protein QueH</fullName>
    </alternativeName>
</protein>
<comment type="caution">
    <text evidence="17">The sequence shown here is derived from an EMBL/GenBank/DDBJ whole genome shotgun (WGS) entry which is preliminary data.</text>
</comment>
<evidence type="ECO:0000256" key="10">
    <source>
        <dbReference type="ARBA" id="ARBA00023002"/>
    </source>
</evidence>
<keyword evidence="11" id="KW-0408">Iron</keyword>
<evidence type="ECO:0000313" key="18">
    <source>
        <dbReference type="Proteomes" id="UP000823630"/>
    </source>
</evidence>
<comment type="pathway">
    <text evidence="2">tRNA modification; tRNA-queuosine biosynthesis.</text>
</comment>
<dbReference type="Proteomes" id="UP000823630">
    <property type="component" value="Unassembled WGS sequence"/>
</dbReference>
<dbReference type="EMBL" id="JADINC010000047">
    <property type="protein sequence ID" value="MBO8425419.1"/>
    <property type="molecule type" value="Genomic_DNA"/>
</dbReference>
<dbReference type="GO" id="GO:0046872">
    <property type="term" value="F:metal ion binding"/>
    <property type="evidence" value="ECO:0007669"/>
    <property type="project" value="UniProtKB-KW"/>
</dbReference>
<comment type="catalytic activity">
    <reaction evidence="16">
        <text>epoxyqueuosine(34) in tRNA + AH2 = queuosine(34) in tRNA + A + H2O</text>
        <dbReference type="Rhea" id="RHEA:32159"/>
        <dbReference type="Rhea" id="RHEA-COMP:18571"/>
        <dbReference type="Rhea" id="RHEA-COMP:18582"/>
        <dbReference type="ChEBI" id="CHEBI:13193"/>
        <dbReference type="ChEBI" id="CHEBI:15377"/>
        <dbReference type="ChEBI" id="CHEBI:17499"/>
        <dbReference type="ChEBI" id="CHEBI:194431"/>
        <dbReference type="ChEBI" id="CHEBI:194443"/>
        <dbReference type="EC" id="1.17.99.6"/>
    </reaction>
</comment>
<evidence type="ECO:0000256" key="7">
    <source>
        <dbReference type="ARBA" id="ARBA00022694"/>
    </source>
</evidence>
<evidence type="ECO:0000256" key="12">
    <source>
        <dbReference type="ARBA" id="ARBA00023014"/>
    </source>
</evidence>
<proteinExistence type="inferred from homology"/>
<keyword evidence="7" id="KW-0819">tRNA processing</keyword>
<organism evidence="17 18">
    <name type="scientific">Candidatus Enterousia avistercoris</name>
    <dbReference type="NCBI Taxonomy" id="2840788"/>
    <lineage>
        <taxon>Bacteria</taxon>
        <taxon>Pseudomonadati</taxon>
        <taxon>Pseudomonadota</taxon>
        <taxon>Alphaproteobacteria</taxon>
        <taxon>Candidatus Enterousia</taxon>
    </lineage>
</organism>
<dbReference type="GO" id="GO:0051539">
    <property type="term" value="F:4 iron, 4 sulfur cluster binding"/>
    <property type="evidence" value="ECO:0007669"/>
    <property type="project" value="UniProtKB-KW"/>
</dbReference>
<evidence type="ECO:0000256" key="13">
    <source>
        <dbReference type="ARBA" id="ARBA00023157"/>
    </source>
</evidence>
<keyword evidence="8" id="KW-0479">Metal-binding</keyword>
<reference evidence="17" key="1">
    <citation type="submission" date="2020-10" db="EMBL/GenBank/DDBJ databases">
        <authorList>
            <person name="Gilroy R."/>
        </authorList>
    </citation>
    <scope>NUCLEOTIDE SEQUENCE</scope>
    <source>
        <strain evidence="17">8207</strain>
    </source>
</reference>
<dbReference type="AlphaFoldDB" id="A0A9D9GUT5"/>
<dbReference type="Gene3D" id="3.40.50.620">
    <property type="entry name" value="HUPs"/>
    <property type="match status" value="1"/>
</dbReference>
<dbReference type="EC" id="1.17.99.6" evidence="4"/>
<evidence type="ECO:0000256" key="15">
    <source>
        <dbReference type="ARBA" id="ARBA00031446"/>
    </source>
</evidence>
<keyword evidence="6" id="KW-0004">4Fe-4S</keyword>
<name>A0A9D9GUT5_9PROT</name>
<evidence type="ECO:0000256" key="4">
    <source>
        <dbReference type="ARBA" id="ARBA00012622"/>
    </source>
</evidence>
<dbReference type="Pfam" id="PF02677">
    <property type="entry name" value="QueH"/>
    <property type="match status" value="1"/>
</dbReference>
<evidence type="ECO:0000313" key="17">
    <source>
        <dbReference type="EMBL" id="MBO8425419.1"/>
    </source>
</evidence>
<keyword evidence="13" id="KW-1015">Disulfide bond</keyword>
<dbReference type="PANTHER" id="PTHR36701:SF1">
    <property type="entry name" value="EPOXYQUEUOSINE REDUCTASE QUEH"/>
    <property type="match status" value="1"/>
</dbReference>
<dbReference type="InterPro" id="IPR014729">
    <property type="entry name" value="Rossmann-like_a/b/a_fold"/>
</dbReference>
<dbReference type="SUPFAM" id="SSF52402">
    <property type="entry name" value="Adenine nucleotide alpha hydrolases-like"/>
    <property type="match status" value="1"/>
</dbReference>
<evidence type="ECO:0000256" key="16">
    <source>
        <dbReference type="ARBA" id="ARBA00047415"/>
    </source>
</evidence>
<evidence type="ECO:0000256" key="14">
    <source>
        <dbReference type="ARBA" id="ARBA00023284"/>
    </source>
</evidence>
<dbReference type="InterPro" id="IPR003828">
    <property type="entry name" value="QueH"/>
</dbReference>
<evidence type="ECO:0000256" key="3">
    <source>
        <dbReference type="ARBA" id="ARBA00008207"/>
    </source>
</evidence>
<evidence type="ECO:0000256" key="9">
    <source>
        <dbReference type="ARBA" id="ARBA00022785"/>
    </source>
</evidence>
<evidence type="ECO:0000256" key="2">
    <source>
        <dbReference type="ARBA" id="ARBA00004691"/>
    </source>
</evidence>
<comment type="similarity">
    <text evidence="3">Belongs to the QueH family.</text>
</comment>
<dbReference type="GO" id="GO:0052693">
    <property type="term" value="F:epoxyqueuosine reductase activity"/>
    <property type="evidence" value="ECO:0007669"/>
    <property type="project" value="UniProtKB-EC"/>
</dbReference>
<evidence type="ECO:0000256" key="1">
    <source>
        <dbReference type="ARBA" id="ARBA00002268"/>
    </source>
</evidence>
<evidence type="ECO:0000256" key="11">
    <source>
        <dbReference type="ARBA" id="ARBA00023004"/>
    </source>
</evidence>
<evidence type="ECO:0000256" key="8">
    <source>
        <dbReference type="ARBA" id="ARBA00022723"/>
    </source>
</evidence>
<accession>A0A9D9GUT5</accession>
<evidence type="ECO:0000256" key="5">
    <source>
        <dbReference type="ARBA" id="ARBA00016895"/>
    </source>
</evidence>
<keyword evidence="14" id="KW-0676">Redox-active center</keyword>
<keyword evidence="10" id="KW-0560">Oxidoreductase</keyword>
<keyword evidence="9" id="KW-0671">Queuosine biosynthesis</keyword>
<sequence>MKLVLMSCCAPCSAGAIKELADGEIPGVDDFIVLFFNPNIFPAAEYDKRLAEQIRYCEKLGVKYATGEYDHAAWRDAVRGMEDAPERGVRCSACFKFRFEYARRWASEHGYDAVSSVFGVSRHKDQSQVDRAGYDVLSDEYIPIKWNEQLRCEINRASDFYRQKYCGCEFSIRPAREKNTAHNQKIIPIR</sequence>
<reference evidence="17" key="2">
    <citation type="journal article" date="2021" name="PeerJ">
        <title>Extensive microbial diversity within the chicken gut microbiome revealed by metagenomics and culture.</title>
        <authorList>
            <person name="Gilroy R."/>
            <person name="Ravi A."/>
            <person name="Getino M."/>
            <person name="Pursley I."/>
            <person name="Horton D.L."/>
            <person name="Alikhan N.F."/>
            <person name="Baker D."/>
            <person name="Gharbi K."/>
            <person name="Hall N."/>
            <person name="Watson M."/>
            <person name="Adriaenssens E.M."/>
            <person name="Foster-Nyarko E."/>
            <person name="Jarju S."/>
            <person name="Secka A."/>
            <person name="Antonio M."/>
            <person name="Oren A."/>
            <person name="Chaudhuri R.R."/>
            <person name="La Ragione R."/>
            <person name="Hildebrand F."/>
            <person name="Pallen M.J."/>
        </authorList>
    </citation>
    <scope>NUCLEOTIDE SEQUENCE</scope>
    <source>
        <strain evidence="17">8207</strain>
    </source>
</reference>
<comment type="function">
    <text evidence="1">Catalyzes the conversion of epoxyqueuosine (oQ) to queuosine (Q), which is a hypermodified base found in the wobble positions of tRNA(Asp), tRNA(Asn), tRNA(His) and tRNA(Tyr).</text>
</comment>
<keyword evidence="12" id="KW-0411">Iron-sulfur</keyword>